<dbReference type="Pfam" id="PF19904">
    <property type="entry name" value="DUF6377"/>
    <property type="match status" value="1"/>
</dbReference>
<feature type="transmembrane region" description="Helical" evidence="1">
    <location>
        <begin position="21"/>
        <end position="38"/>
    </location>
</feature>
<comment type="caution">
    <text evidence="3">The sequence shown here is derived from an EMBL/GenBank/DDBJ whole genome shotgun (WGS) entry which is preliminary data.</text>
</comment>
<reference evidence="3 4" key="1">
    <citation type="submission" date="2019-02" db="EMBL/GenBank/DDBJ databases">
        <title>Isolation and identification of novel species under the genus Muribaculum.</title>
        <authorList>
            <person name="Miyake S."/>
            <person name="Ding Y."/>
            <person name="Low A."/>
            <person name="Soh M."/>
            <person name="Seedorf H."/>
        </authorList>
    </citation>
    <scope>NUCLEOTIDE SEQUENCE [LARGE SCALE GENOMIC DNA]</scope>
    <source>
        <strain evidence="3 4">TLL-A3</strain>
    </source>
</reference>
<keyword evidence="1" id="KW-0472">Membrane</keyword>
<dbReference type="AlphaFoldDB" id="A0A4Z0V2G5"/>
<sequence length="492" mass="56664">MFNKFKNTSSLIPRINTFNPLMKIALSIFLIIVLNVILSSHINALSYNASGNEDLLEQLDELIADRKIYMDQRRAKADSVEVLINETMDKGRQLSLYLEQARLWSDISTDSTINVCNRGLHLSALESDSLYMQLFLVERAFAFFNRGRVHDCIDDLNHVEKSGVMPGVERRFHYVGFATYVTLGAFYEHRDQWTNYFVHGRKHLEAEKRYVGNDSSAYLYCDALINMVDGKKRMMVTSLKKMLEIADESDENYPFVNTILGEYFWETGNYDESVYYYSKGAIANIRSANLSGVALMRLGEMLSLTNDKSRAYNYLAVSLDQALQGDMKFNLMRLNEAFMDVSSDIDKDRHHKLAILSGLVVVLIMLLVLVAKMIVNKRKEVKKLRVVEERLARANLAKETYITEFMGLCSSYIESLEDYNRLSRRKITAGQAEELLAYIKSGRIIDEQRRKFYEVFDEALLHIFPTYIEDVNKLLQPDKQIVLSSPGFLLRS</sequence>
<proteinExistence type="predicted"/>
<evidence type="ECO:0000313" key="3">
    <source>
        <dbReference type="EMBL" id="TGG39329.1"/>
    </source>
</evidence>
<dbReference type="SUPFAM" id="SSF81901">
    <property type="entry name" value="HCP-like"/>
    <property type="match status" value="1"/>
</dbReference>
<dbReference type="EMBL" id="SJSA01000001">
    <property type="protein sequence ID" value="TGG39329.1"/>
    <property type="molecule type" value="Genomic_DNA"/>
</dbReference>
<organism evidence="3 4">
    <name type="scientific">Duncaniella freteri</name>
    <dbReference type="NCBI Taxonomy" id="2530391"/>
    <lineage>
        <taxon>Bacteria</taxon>
        <taxon>Pseudomonadati</taxon>
        <taxon>Bacteroidota</taxon>
        <taxon>Bacteroidia</taxon>
        <taxon>Bacteroidales</taxon>
        <taxon>Muribaculaceae</taxon>
        <taxon>Duncaniella</taxon>
    </lineage>
</organism>
<evidence type="ECO:0000259" key="2">
    <source>
        <dbReference type="Pfam" id="PF19904"/>
    </source>
</evidence>
<dbReference type="RefSeq" id="WP_135469797.1">
    <property type="nucleotide sequence ID" value="NZ_SJSA01000001.1"/>
</dbReference>
<keyword evidence="1" id="KW-1133">Transmembrane helix</keyword>
<dbReference type="InterPro" id="IPR011990">
    <property type="entry name" value="TPR-like_helical_dom_sf"/>
</dbReference>
<dbReference type="GeneID" id="82148319"/>
<name>A0A4Z0V2G5_9BACT</name>
<evidence type="ECO:0000256" key="1">
    <source>
        <dbReference type="SAM" id="Phobius"/>
    </source>
</evidence>
<feature type="transmembrane region" description="Helical" evidence="1">
    <location>
        <begin position="353"/>
        <end position="375"/>
    </location>
</feature>
<accession>A0A4Z0V2G5</accession>
<keyword evidence="1" id="KW-0812">Transmembrane</keyword>
<protein>
    <recommendedName>
        <fullName evidence="2">DUF6377 domain-containing protein</fullName>
    </recommendedName>
</protein>
<gene>
    <name evidence="3" type="ORF">EZ315_00855</name>
</gene>
<dbReference type="Gene3D" id="1.25.40.10">
    <property type="entry name" value="Tetratricopeptide repeat domain"/>
    <property type="match status" value="1"/>
</dbReference>
<evidence type="ECO:0000313" key="4">
    <source>
        <dbReference type="Proteomes" id="UP000297635"/>
    </source>
</evidence>
<dbReference type="Proteomes" id="UP000297635">
    <property type="component" value="Unassembled WGS sequence"/>
</dbReference>
<feature type="domain" description="DUF6377" evidence="2">
    <location>
        <begin position="285"/>
        <end position="488"/>
    </location>
</feature>
<dbReference type="InterPro" id="IPR045957">
    <property type="entry name" value="DUF6377"/>
</dbReference>
<keyword evidence="4" id="KW-1185">Reference proteome</keyword>